<dbReference type="GO" id="GO:0019706">
    <property type="term" value="F:protein-cysteine S-palmitoyltransferase activity"/>
    <property type="evidence" value="ECO:0007669"/>
    <property type="project" value="UniProtKB-EC"/>
</dbReference>
<keyword evidence="6 8" id="KW-0472">Membrane</keyword>
<comment type="similarity">
    <text evidence="2 8">Belongs to the DHHC palmitoyltransferase family.</text>
</comment>
<dbReference type="GO" id="GO:0005783">
    <property type="term" value="C:endoplasmic reticulum"/>
    <property type="evidence" value="ECO:0007669"/>
    <property type="project" value="TreeGrafter"/>
</dbReference>
<name>A0A8S0RGK8_OLEEU</name>
<keyword evidence="7 8" id="KW-0012">Acyltransferase</keyword>
<dbReference type="PANTHER" id="PTHR22883:SF440">
    <property type="entry name" value="S-ACYLTRANSFERASE"/>
    <property type="match status" value="1"/>
</dbReference>
<keyword evidence="5 8" id="KW-1133">Transmembrane helix</keyword>
<comment type="catalytic activity">
    <reaction evidence="8">
        <text>L-cysteinyl-[protein] + hexadecanoyl-CoA = S-hexadecanoyl-L-cysteinyl-[protein] + CoA</text>
        <dbReference type="Rhea" id="RHEA:36683"/>
        <dbReference type="Rhea" id="RHEA-COMP:10131"/>
        <dbReference type="Rhea" id="RHEA-COMP:11032"/>
        <dbReference type="ChEBI" id="CHEBI:29950"/>
        <dbReference type="ChEBI" id="CHEBI:57287"/>
        <dbReference type="ChEBI" id="CHEBI:57379"/>
        <dbReference type="ChEBI" id="CHEBI:74151"/>
        <dbReference type="EC" id="2.3.1.225"/>
    </reaction>
</comment>
<proteinExistence type="inferred from homology"/>
<protein>
    <recommendedName>
        <fullName evidence="8">S-acyltransferase</fullName>
        <ecNumber evidence="8">2.3.1.225</ecNumber>
    </recommendedName>
    <alternativeName>
        <fullName evidence="8">Palmitoyltransferase</fullName>
    </alternativeName>
</protein>
<dbReference type="PANTHER" id="PTHR22883">
    <property type="entry name" value="ZINC FINGER DHHC DOMAIN CONTAINING PROTEIN"/>
    <property type="match status" value="1"/>
</dbReference>
<comment type="caution">
    <text evidence="11">The sequence shown here is derived from an EMBL/GenBank/DDBJ whole genome shotgun (WGS) entry which is preliminary data.</text>
</comment>
<evidence type="ECO:0000256" key="4">
    <source>
        <dbReference type="ARBA" id="ARBA00022692"/>
    </source>
</evidence>
<feature type="domain" description="Palmitoyltransferase DHHC" evidence="10">
    <location>
        <begin position="140"/>
        <end position="263"/>
    </location>
</feature>
<reference evidence="11 12" key="1">
    <citation type="submission" date="2019-12" db="EMBL/GenBank/DDBJ databases">
        <authorList>
            <person name="Alioto T."/>
            <person name="Alioto T."/>
            <person name="Gomez Garrido J."/>
        </authorList>
    </citation>
    <scope>NUCLEOTIDE SEQUENCE [LARGE SCALE GENOMIC DNA]</scope>
</reference>
<evidence type="ECO:0000313" key="11">
    <source>
        <dbReference type="EMBL" id="CAA2978757.1"/>
    </source>
</evidence>
<keyword evidence="12" id="KW-1185">Reference proteome</keyword>
<evidence type="ECO:0000256" key="9">
    <source>
        <dbReference type="SAM" id="MobiDB-lite"/>
    </source>
</evidence>
<evidence type="ECO:0000256" key="3">
    <source>
        <dbReference type="ARBA" id="ARBA00022679"/>
    </source>
</evidence>
<evidence type="ECO:0000256" key="8">
    <source>
        <dbReference type="RuleBase" id="RU079119"/>
    </source>
</evidence>
<feature type="transmembrane region" description="Helical" evidence="8">
    <location>
        <begin position="226"/>
        <end position="253"/>
    </location>
</feature>
<evidence type="ECO:0000256" key="2">
    <source>
        <dbReference type="ARBA" id="ARBA00008574"/>
    </source>
</evidence>
<evidence type="ECO:0000256" key="7">
    <source>
        <dbReference type="ARBA" id="ARBA00023315"/>
    </source>
</evidence>
<feature type="transmembrane region" description="Helical" evidence="8">
    <location>
        <begin position="185"/>
        <end position="206"/>
    </location>
</feature>
<dbReference type="AlphaFoldDB" id="A0A8S0RGK8"/>
<comment type="domain">
    <text evidence="8">The DHHC domain is required for palmitoyltransferase activity.</text>
</comment>
<dbReference type="EC" id="2.3.1.225" evidence="8"/>
<evidence type="ECO:0000256" key="1">
    <source>
        <dbReference type="ARBA" id="ARBA00004127"/>
    </source>
</evidence>
<feature type="region of interest" description="Disordered" evidence="9">
    <location>
        <begin position="342"/>
        <end position="371"/>
    </location>
</feature>
<feature type="transmembrane region" description="Helical" evidence="8">
    <location>
        <begin position="63"/>
        <end position="85"/>
    </location>
</feature>
<dbReference type="Gramene" id="OE9A042657T1">
    <property type="protein sequence ID" value="OE9A042657C1"/>
    <property type="gene ID" value="OE9A042657"/>
</dbReference>
<keyword evidence="4 8" id="KW-0812">Transmembrane</keyword>
<dbReference type="InterPro" id="IPR039859">
    <property type="entry name" value="PFA4/ZDH16/20/ERF2-like"/>
</dbReference>
<dbReference type="GO" id="GO:0005794">
    <property type="term" value="C:Golgi apparatus"/>
    <property type="evidence" value="ECO:0007669"/>
    <property type="project" value="TreeGrafter"/>
</dbReference>
<dbReference type="InterPro" id="IPR001594">
    <property type="entry name" value="Palmitoyltrfase_DHHC"/>
</dbReference>
<dbReference type="Proteomes" id="UP000594638">
    <property type="component" value="Unassembled WGS sequence"/>
</dbReference>
<feature type="region of interest" description="Disordered" evidence="9">
    <location>
        <begin position="302"/>
        <end position="328"/>
    </location>
</feature>
<dbReference type="OrthoDB" id="4096362at2759"/>
<dbReference type="PROSITE" id="PS50216">
    <property type="entry name" value="DHHC"/>
    <property type="match status" value="1"/>
</dbReference>
<feature type="compositionally biased region" description="Basic and acidic residues" evidence="9">
    <location>
        <begin position="318"/>
        <end position="328"/>
    </location>
</feature>
<evidence type="ECO:0000256" key="6">
    <source>
        <dbReference type="ARBA" id="ARBA00023136"/>
    </source>
</evidence>
<dbReference type="EMBL" id="CACTIH010003622">
    <property type="protein sequence ID" value="CAA2978757.1"/>
    <property type="molecule type" value="Genomic_DNA"/>
</dbReference>
<keyword evidence="3 8" id="KW-0808">Transferase</keyword>
<gene>
    <name evidence="11" type="ORF">OLEA9_A042657</name>
</gene>
<sequence length="398" mass="45531">MAEPKRLYQVWKGKNKFFFSGRLIFGPDARSLIIALLLILVPVVIFCTLVARNLLHEIPAYNAGYAILVVTIVFTIYVLFLLLLTSSRDPGIVPRSSRPLEDEFGYESSASVEAGGRLSQRVQLPRTREVFVNGLPVRVKYCETCMVYRPPRCSHCSVCDNCVERFDHHCPYVGQCIGKRNYRSFFLFVSSSALLCIFIFSMSALYMKFLVDEHGTVWMAMKESPASVVLMVYSFVLLWFVGGLTGFHLYLIGSNQTTYENFRHRADNRNVYDRGCLNNFLEVFCTKTEPSRHNFHAYANEDMTEPSRGSTHAAHKRNSNEGRRAKVEEDLEIGNDLLKVSQRRESEEVSDIPIRGQDTPPQKLSEADFGLGLEPQVSSFRYEDYSSSLDRRNERMRV</sequence>
<dbReference type="Pfam" id="PF01529">
    <property type="entry name" value="DHHC"/>
    <property type="match status" value="1"/>
</dbReference>
<dbReference type="GO" id="GO:0006612">
    <property type="term" value="P:protein targeting to membrane"/>
    <property type="evidence" value="ECO:0007669"/>
    <property type="project" value="TreeGrafter"/>
</dbReference>
<evidence type="ECO:0000313" key="12">
    <source>
        <dbReference type="Proteomes" id="UP000594638"/>
    </source>
</evidence>
<evidence type="ECO:0000259" key="10">
    <source>
        <dbReference type="Pfam" id="PF01529"/>
    </source>
</evidence>
<accession>A0A8S0RGK8</accession>
<comment type="subcellular location">
    <subcellularLocation>
        <location evidence="1">Endomembrane system</location>
        <topology evidence="1">Multi-pass membrane protein</topology>
    </subcellularLocation>
</comment>
<evidence type="ECO:0000256" key="5">
    <source>
        <dbReference type="ARBA" id="ARBA00022989"/>
    </source>
</evidence>
<feature type="transmembrane region" description="Helical" evidence="8">
    <location>
        <begin position="32"/>
        <end position="51"/>
    </location>
</feature>
<organism evidence="11 12">
    <name type="scientific">Olea europaea subsp. europaea</name>
    <dbReference type="NCBI Taxonomy" id="158383"/>
    <lineage>
        <taxon>Eukaryota</taxon>
        <taxon>Viridiplantae</taxon>
        <taxon>Streptophyta</taxon>
        <taxon>Embryophyta</taxon>
        <taxon>Tracheophyta</taxon>
        <taxon>Spermatophyta</taxon>
        <taxon>Magnoliopsida</taxon>
        <taxon>eudicotyledons</taxon>
        <taxon>Gunneridae</taxon>
        <taxon>Pentapetalae</taxon>
        <taxon>asterids</taxon>
        <taxon>lamiids</taxon>
        <taxon>Lamiales</taxon>
        <taxon>Oleaceae</taxon>
        <taxon>Oleeae</taxon>
        <taxon>Olea</taxon>
    </lineage>
</organism>